<dbReference type="InterPro" id="IPR012854">
    <property type="entry name" value="Cu_amine_oxidase-like_N"/>
</dbReference>
<evidence type="ECO:0000256" key="1">
    <source>
        <dbReference type="SAM" id="SignalP"/>
    </source>
</evidence>
<dbReference type="Gene3D" id="3.30.457.10">
    <property type="entry name" value="Copper amine oxidase-like, N-terminal domain"/>
    <property type="match status" value="1"/>
</dbReference>
<feature type="domain" description="Phosphodiester glycosidase" evidence="3">
    <location>
        <begin position="202"/>
        <end position="377"/>
    </location>
</feature>
<feature type="signal peptide" evidence="1">
    <location>
        <begin position="1"/>
        <end position="25"/>
    </location>
</feature>
<dbReference type="InterPro" id="IPR018711">
    <property type="entry name" value="NAGPA"/>
</dbReference>
<dbReference type="PANTHER" id="PTHR40446:SF2">
    <property type="entry name" value="N-ACETYLGLUCOSAMINE-1-PHOSPHODIESTER ALPHA-N-ACETYLGLUCOSAMINIDASE"/>
    <property type="match status" value="1"/>
</dbReference>
<evidence type="ECO:0000313" key="4">
    <source>
        <dbReference type="EMBL" id="QPC47536.1"/>
    </source>
</evidence>
<dbReference type="EMBL" id="CP049742">
    <property type="protein sequence ID" value="QPC47536.1"/>
    <property type="molecule type" value="Genomic_DNA"/>
</dbReference>
<feature type="domain" description="Copper amine oxidase-like N-terminal" evidence="2">
    <location>
        <begin position="37"/>
        <end position="127"/>
    </location>
</feature>
<dbReference type="InterPro" id="IPR036582">
    <property type="entry name" value="Mao_N_sf"/>
</dbReference>
<evidence type="ECO:0008006" key="6">
    <source>
        <dbReference type="Google" id="ProtNLM"/>
    </source>
</evidence>
<accession>A0A7S8CCN5</accession>
<organism evidence="4 5">
    <name type="scientific">Mangrovibacillus cuniculi</name>
    <dbReference type="NCBI Taxonomy" id="2593652"/>
    <lineage>
        <taxon>Bacteria</taxon>
        <taxon>Bacillati</taxon>
        <taxon>Bacillota</taxon>
        <taxon>Bacilli</taxon>
        <taxon>Bacillales</taxon>
        <taxon>Bacillaceae</taxon>
        <taxon>Mangrovibacillus</taxon>
    </lineage>
</organism>
<keyword evidence="1" id="KW-0732">Signal</keyword>
<reference evidence="4 5" key="1">
    <citation type="submission" date="2019-07" db="EMBL/GenBank/DDBJ databases">
        <title>Genome sequence of 2 isolates from Red Sea Mangroves.</title>
        <authorList>
            <person name="Sefrji F."/>
            <person name="Michoud G."/>
            <person name="Merlino G."/>
            <person name="Daffonchio D."/>
        </authorList>
    </citation>
    <scope>NUCLEOTIDE SEQUENCE [LARGE SCALE GENOMIC DNA]</scope>
    <source>
        <strain evidence="4 5">R1DC41</strain>
    </source>
</reference>
<evidence type="ECO:0000259" key="2">
    <source>
        <dbReference type="Pfam" id="PF07833"/>
    </source>
</evidence>
<protein>
    <recommendedName>
        <fullName evidence="6">Copper amine oxidase</fullName>
    </recommendedName>
</protein>
<dbReference type="KEGG" id="mcui:G8O30_11535"/>
<keyword evidence="5" id="KW-1185">Reference proteome</keyword>
<dbReference type="Proteomes" id="UP000593626">
    <property type="component" value="Chromosome"/>
</dbReference>
<dbReference type="Pfam" id="PF07833">
    <property type="entry name" value="Cu_amine_oxidN1"/>
    <property type="match status" value="1"/>
</dbReference>
<proteinExistence type="predicted"/>
<dbReference type="Pfam" id="PF09992">
    <property type="entry name" value="NAGPA"/>
    <property type="match status" value="1"/>
</dbReference>
<dbReference type="SUPFAM" id="SSF55383">
    <property type="entry name" value="Copper amine oxidase, domain N"/>
    <property type="match status" value="1"/>
</dbReference>
<evidence type="ECO:0000259" key="3">
    <source>
        <dbReference type="Pfam" id="PF09992"/>
    </source>
</evidence>
<dbReference type="AlphaFoldDB" id="A0A7S8CCN5"/>
<sequence length="378" mass="40901">MKKFFSSMIAAFLLAVLVPSITTHATSYFGYLEKSVNRSYVPLRYISEELGYGVQWNSAEQSVLITSPSSSIKLYVGKDQALANNNLITIDAPPTLYNGITYVPIRVISETMSIPIQWIQESSEIHITTTNGKLILLVRDKSYATRPSLKHTTQVYTVFDKKVQAEVVAVDLLNPNLKVKTAWAKNQKGTVDSVANIAKQQNATVAINASYFDSNTSSSTYGIPYGDVIVNGAHDSKGWTDQASIYFGYDKSSKILPGSELRSFVKSNTSLVESAVQAGPRLVNNGIVNINPLGEGFSDPRILSANAERSAIGLTNDHRLLLVATTNMTLGELAILMEKIGAVNAMNLDGGGSSGLFYKGSYIANPGRLVSNAIVVTN</sequence>
<dbReference type="RefSeq" id="WP_239672205.1">
    <property type="nucleotide sequence ID" value="NZ_CP049742.1"/>
</dbReference>
<evidence type="ECO:0000313" key="5">
    <source>
        <dbReference type="Proteomes" id="UP000593626"/>
    </source>
</evidence>
<name>A0A7S8CCN5_9BACI</name>
<gene>
    <name evidence="4" type="ORF">G8O30_11535</name>
</gene>
<dbReference type="PANTHER" id="PTHR40446">
    <property type="entry name" value="N-ACETYLGLUCOSAMINE-1-PHOSPHODIESTER ALPHA-N-ACETYLGLUCOSAMINIDASE"/>
    <property type="match status" value="1"/>
</dbReference>
<feature type="chain" id="PRO_5032717912" description="Copper amine oxidase" evidence="1">
    <location>
        <begin position="26"/>
        <end position="378"/>
    </location>
</feature>